<proteinExistence type="predicted"/>
<dbReference type="PROSITE" id="PS51257">
    <property type="entry name" value="PROKAR_LIPOPROTEIN"/>
    <property type="match status" value="1"/>
</dbReference>
<dbReference type="RefSeq" id="WP_144038371.1">
    <property type="nucleotide sequence ID" value="NZ_FUYZ01000008.1"/>
</dbReference>
<accession>A0A1T5FWT0</accession>
<evidence type="ECO:0000313" key="2">
    <source>
        <dbReference type="Proteomes" id="UP000191112"/>
    </source>
</evidence>
<reference evidence="1 2" key="1">
    <citation type="submission" date="2017-02" db="EMBL/GenBank/DDBJ databases">
        <authorList>
            <person name="Peterson S.W."/>
        </authorList>
    </citation>
    <scope>NUCLEOTIDE SEQUENCE [LARGE SCALE GENOMIC DNA]</scope>
    <source>
        <strain evidence="1 2">DSM 22323</strain>
    </source>
</reference>
<dbReference type="STRING" id="619805.SAMN05660477_02383"/>
<name>A0A1T5FWT0_9FLAO</name>
<dbReference type="Proteomes" id="UP000191112">
    <property type="component" value="Unassembled WGS sequence"/>
</dbReference>
<evidence type="ECO:0008006" key="3">
    <source>
        <dbReference type="Google" id="ProtNLM"/>
    </source>
</evidence>
<sequence>MMKTFVKVILVFIISLFFYSCEKKKGFPSIIEEQTFDKKNYYEYEFPYYLRDNQLAKQDSFRPIIYTNVPPMKREDSLVAPIPIFGFRFRHSESREDFYKKLNQKSIVYFEKNKEIIYRNYFQSFYGPNYSKKDLNKPRNLQDLETYFKSKNIIYKYLGSFSYLKSKLLTQDEKELDKLSPRTSKTYHFLINKNFYRITVDSAFVESQLFYHQKDTLSDFRTSSTMLFK</sequence>
<dbReference type="AlphaFoldDB" id="A0A1T5FWT0"/>
<dbReference type="EMBL" id="FUYZ01000008">
    <property type="protein sequence ID" value="SKC00616.1"/>
    <property type="molecule type" value="Genomic_DNA"/>
</dbReference>
<protein>
    <recommendedName>
        <fullName evidence="3">Lipoprotein</fullName>
    </recommendedName>
</protein>
<dbReference type="OrthoDB" id="1263225at2"/>
<keyword evidence="2" id="KW-1185">Reference proteome</keyword>
<gene>
    <name evidence="1" type="ORF">SAMN05660477_02383</name>
</gene>
<organism evidence="1 2">
    <name type="scientific">Soonwooa buanensis</name>
    <dbReference type="NCBI Taxonomy" id="619805"/>
    <lineage>
        <taxon>Bacteria</taxon>
        <taxon>Pseudomonadati</taxon>
        <taxon>Bacteroidota</taxon>
        <taxon>Flavobacteriia</taxon>
        <taxon>Flavobacteriales</taxon>
        <taxon>Weeksellaceae</taxon>
        <taxon>Chryseobacterium group</taxon>
        <taxon>Soonwooa</taxon>
    </lineage>
</organism>
<evidence type="ECO:0000313" key="1">
    <source>
        <dbReference type="EMBL" id="SKC00616.1"/>
    </source>
</evidence>